<feature type="region of interest" description="Disordered" evidence="1">
    <location>
        <begin position="213"/>
        <end position="286"/>
    </location>
</feature>
<reference evidence="3" key="1">
    <citation type="submission" date="2023-07" db="EMBL/GenBank/DDBJ databases">
        <authorList>
            <consortium name="CYATHOMIX"/>
        </authorList>
    </citation>
    <scope>NUCLEOTIDE SEQUENCE</scope>
    <source>
        <strain evidence="3">N/A</strain>
    </source>
</reference>
<dbReference type="SMART" id="SM00343">
    <property type="entry name" value="ZnF_C2HC"/>
    <property type="match status" value="2"/>
</dbReference>
<evidence type="ECO:0000256" key="1">
    <source>
        <dbReference type="SAM" id="MobiDB-lite"/>
    </source>
</evidence>
<proteinExistence type="predicted"/>
<protein>
    <recommendedName>
        <fullName evidence="2">CCHC-type domain-containing protein</fullName>
    </recommendedName>
</protein>
<dbReference type="SUPFAM" id="SSF56672">
    <property type="entry name" value="DNA/RNA polymerases"/>
    <property type="match status" value="1"/>
</dbReference>
<comment type="caution">
    <text evidence="3">The sequence shown here is derived from an EMBL/GenBank/DDBJ whole genome shotgun (WGS) entry which is preliminary data.</text>
</comment>
<sequence>MDILKTHFDDKVTMRHLLYTKLAQLPNCDPEGRNLLALYNRMFALIRQFSVNNDDSQETALGAILLNKLPASVRSRIYDKTANDHNLSPIELLHLLTDIVRKDTTLYEMNFHSKTSNTEQSPYVSFNATSKYQKNTKRSRTQQQMKPCPYCEQVNHSAVSCDVFPTPYHRNRRAKEQRLCYNCLSKYHSTKECTSKRSCKYCKQRHHTSMCFSQPQQQLQQQPQTNTRNRRNDKPHKPRTYPERQHCANVTVEEAPTSTPVLESSENTTPTTITCSSTSPPDQQPKPRVALMCATVNLYNPSNASLRVQTTAFLDSGSSHSYITDNIAEILQLPTLSTETISVSTFGSKNLLRLRLQAITSLGNDYFWEMILSDDFYVKILTSGCRLLHTNLGNILTGKLLNLKDSDRCTSLCARNDISNPIHHDKLTELVSRFWNLESIGITDDPTQKDDDICLRYFNDTVSFDSKEQRYIVKLPFKSDPSTLPDNYTIAYSRLSSLVKCLSKNPGYMEEYNKIFKEQLERGIIENVPKMDSPKLSHYLLHHGVIKQTSDKLKIRCVFDGSAKLKGSPSMNEILYRRPVLLPDLTGILIRCRFPKILITSDVEKAFLMVGLHPDCRDYTRFLWLHDVSKPFSSRM</sequence>
<keyword evidence="4" id="KW-1185">Reference proteome</keyword>
<feature type="compositionally biased region" description="Low complexity" evidence="1">
    <location>
        <begin position="264"/>
        <end position="281"/>
    </location>
</feature>
<feature type="compositionally biased region" description="Basic residues" evidence="1">
    <location>
        <begin position="228"/>
        <end position="239"/>
    </location>
</feature>
<accession>A0AA36H3K1</accession>
<evidence type="ECO:0000313" key="3">
    <source>
        <dbReference type="EMBL" id="CAJ0602918.1"/>
    </source>
</evidence>
<dbReference type="InterPro" id="IPR043502">
    <property type="entry name" value="DNA/RNA_pol_sf"/>
</dbReference>
<dbReference type="Proteomes" id="UP001176961">
    <property type="component" value="Unassembled WGS sequence"/>
</dbReference>
<feature type="compositionally biased region" description="Low complexity" evidence="1">
    <location>
        <begin position="214"/>
        <end position="224"/>
    </location>
</feature>
<dbReference type="GO" id="GO:0003676">
    <property type="term" value="F:nucleic acid binding"/>
    <property type="evidence" value="ECO:0007669"/>
    <property type="project" value="InterPro"/>
</dbReference>
<dbReference type="Pfam" id="PF05585">
    <property type="entry name" value="DUF1758"/>
    <property type="match status" value="1"/>
</dbReference>
<dbReference type="GO" id="GO:0008270">
    <property type="term" value="F:zinc ion binding"/>
    <property type="evidence" value="ECO:0007669"/>
    <property type="project" value="InterPro"/>
</dbReference>
<dbReference type="PANTHER" id="PTHR47331">
    <property type="entry name" value="PHD-TYPE DOMAIN-CONTAINING PROTEIN"/>
    <property type="match status" value="1"/>
</dbReference>
<name>A0AA36H3K1_CYLNA</name>
<organism evidence="3 4">
    <name type="scientific">Cylicocyclus nassatus</name>
    <name type="common">Nematode worm</name>
    <dbReference type="NCBI Taxonomy" id="53992"/>
    <lineage>
        <taxon>Eukaryota</taxon>
        <taxon>Metazoa</taxon>
        <taxon>Ecdysozoa</taxon>
        <taxon>Nematoda</taxon>
        <taxon>Chromadorea</taxon>
        <taxon>Rhabditida</taxon>
        <taxon>Rhabditina</taxon>
        <taxon>Rhabditomorpha</taxon>
        <taxon>Strongyloidea</taxon>
        <taxon>Strongylidae</taxon>
        <taxon>Cylicocyclus</taxon>
    </lineage>
</organism>
<dbReference type="InterPro" id="IPR008737">
    <property type="entry name" value="DUF1758"/>
</dbReference>
<dbReference type="AlphaFoldDB" id="A0AA36H3K1"/>
<dbReference type="PANTHER" id="PTHR47331:SF5">
    <property type="entry name" value="RIBONUCLEASE H"/>
    <property type="match status" value="1"/>
</dbReference>
<dbReference type="EMBL" id="CATQJL010000305">
    <property type="protein sequence ID" value="CAJ0602918.1"/>
    <property type="molecule type" value="Genomic_DNA"/>
</dbReference>
<feature type="domain" description="CCHC-type" evidence="2">
    <location>
        <begin position="179"/>
        <end position="195"/>
    </location>
</feature>
<evidence type="ECO:0000313" key="4">
    <source>
        <dbReference type="Proteomes" id="UP001176961"/>
    </source>
</evidence>
<gene>
    <name evidence="3" type="ORF">CYNAS_LOCUS14901</name>
</gene>
<feature type="domain" description="CCHC-type" evidence="2">
    <location>
        <begin position="147"/>
        <end position="163"/>
    </location>
</feature>
<dbReference type="InterPro" id="IPR001878">
    <property type="entry name" value="Znf_CCHC"/>
</dbReference>
<evidence type="ECO:0000259" key="2">
    <source>
        <dbReference type="SMART" id="SM00343"/>
    </source>
</evidence>